<feature type="domain" description="ABC transmembrane type-1" evidence="9">
    <location>
        <begin position="29"/>
        <end position="307"/>
    </location>
</feature>
<dbReference type="Pfam" id="PF00005">
    <property type="entry name" value="ABC_tran"/>
    <property type="match status" value="1"/>
</dbReference>
<dbReference type="RefSeq" id="WP_396946756.1">
    <property type="nucleotide sequence ID" value="NZ_JBIRXV010000006.1"/>
</dbReference>
<dbReference type="PROSITE" id="PS50929">
    <property type="entry name" value="ABC_TM1F"/>
    <property type="match status" value="1"/>
</dbReference>
<dbReference type="PANTHER" id="PTHR43394:SF1">
    <property type="entry name" value="ATP-BINDING CASSETTE SUB-FAMILY B MEMBER 10, MITOCHONDRIAL"/>
    <property type="match status" value="1"/>
</dbReference>
<protein>
    <submittedName>
        <fullName evidence="10">ABC transporter ATP-binding protein</fullName>
    </submittedName>
</protein>
<keyword evidence="6 7" id="KW-0472">Membrane</keyword>
<dbReference type="GO" id="GO:0005524">
    <property type="term" value="F:ATP binding"/>
    <property type="evidence" value="ECO:0007669"/>
    <property type="project" value="UniProtKB-KW"/>
</dbReference>
<evidence type="ECO:0000256" key="3">
    <source>
        <dbReference type="ARBA" id="ARBA00022741"/>
    </source>
</evidence>
<dbReference type="EMBL" id="JBIRXV010000006">
    <property type="protein sequence ID" value="MFI2324016.1"/>
    <property type="molecule type" value="Genomic_DNA"/>
</dbReference>
<evidence type="ECO:0000256" key="4">
    <source>
        <dbReference type="ARBA" id="ARBA00022840"/>
    </source>
</evidence>
<evidence type="ECO:0000259" key="9">
    <source>
        <dbReference type="PROSITE" id="PS50929"/>
    </source>
</evidence>
<feature type="transmembrane region" description="Helical" evidence="7">
    <location>
        <begin position="27"/>
        <end position="48"/>
    </location>
</feature>
<dbReference type="PANTHER" id="PTHR43394">
    <property type="entry name" value="ATP-DEPENDENT PERMEASE MDL1, MITOCHONDRIAL"/>
    <property type="match status" value="1"/>
</dbReference>
<dbReference type="SUPFAM" id="SSF52540">
    <property type="entry name" value="P-loop containing nucleoside triphosphate hydrolases"/>
    <property type="match status" value="1"/>
</dbReference>
<feature type="transmembrane region" description="Helical" evidence="7">
    <location>
        <begin position="281"/>
        <end position="299"/>
    </location>
</feature>
<dbReference type="Gene3D" id="3.40.50.300">
    <property type="entry name" value="P-loop containing nucleotide triphosphate hydrolases"/>
    <property type="match status" value="1"/>
</dbReference>
<feature type="transmembrane region" description="Helical" evidence="7">
    <location>
        <begin position="60"/>
        <end position="84"/>
    </location>
</feature>
<proteinExistence type="predicted"/>
<dbReference type="Pfam" id="PF00664">
    <property type="entry name" value="ABC_membrane"/>
    <property type="match status" value="1"/>
</dbReference>
<dbReference type="InterPro" id="IPR036640">
    <property type="entry name" value="ABC1_TM_sf"/>
</dbReference>
<keyword evidence="4 10" id="KW-0067">ATP-binding</keyword>
<dbReference type="InterPro" id="IPR011527">
    <property type="entry name" value="ABC1_TM_dom"/>
</dbReference>
<evidence type="ECO:0000256" key="5">
    <source>
        <dbReference type="ARBA" id="ARBA00022989"/>
    </source>
</evidence>
<dbReference type="CDD" id="cd18551">
    <property type="entry name" value="ABC_6TM_LmrA_like"/>
    <property type="match status" value="1"/>
</dbReference>
<evidence type="ECO:0000259" key="8">
    <source>
        <dbReference type="PROSITE" id="PS50893"/>
    </source>
</evidence>
<dbReference type="SMART" id="SM00382">
    <property type="entry name" value="AAA"/>
    <property type="match status" value="1"/>
</dbReference>
<organism evidence="10 11">
    <name type="scientific">Nocardia beijingensis</name>
    <dbReference type="NCBI Taxonomy" id="95162"/>
    <lineage>
        <taxon>Bacteria</taxon>
        <taxon>Bacillati</taxon>
        <taxon>Actinomycetota</taxon>
        <taxon>Actinomycetes</taxon>
        <taxon>Mycobacteriales</taxon>
        <taxon>Nocardiaceae</taxon>
        <taxon>Nocardia</taxon>
    </lineage>
</organism>
<name>A0ABW7WPL1_9NOCA</name>
<dbReference type="Gene3D" id="1.20.1560.10">
    <property type="entry name" value="ABC transporter type 1, transmembrane domain"/>
    <property type="match status" value="1"/>
</dbReference>
<dbReference type="InterPro" id="IPR039421">
    <property type="entry name" value="Type_1_exporter"/>
</dbReference>
<evidence type="ECO:0000256" key="2">
    <source>
        <dbReference type="ARBA" id="ARBA00022692"/>
    </source>
</evidence>
<feature type="domain" description="ABC transporter" evidence="8">
    <location>
        <begin position="346"/>
        <end position="580"/>
    </location>
</feature>
<evidence type="ECO:0000313" key="10">
    <source>
        <dbReference type="EMBL" id="MFI2324016.1"/>
    </source>
</evidence>
<dbReference type="Proteomes" id="UP001611450">
    <property type="component" value="Unassembled WGS sequence"/>
</dbReference>
<keyword evidence="3" id="KW-0547">Nucleotide-binding</keyword>
<sequence length="585" mass="63364">MNSTVDTPARTSLRDLLAWTKGNRIRLSFAGSAALLAAGLGLLQPMIVNWTIDRAIAKNSVVLFLVLLVTVFLAQAILQAYALFRLDQAGERMILRIRRALVDRLIRVDLAVLAKQRLGDLISRATTDTTLLRDALVYDVVGAAVNGVIIIGGIGMLLWLDPLLAVIVLTLVFAAGFVVAGALKGIRRAVTAAQDSTGALASDLERVLSAVRMVRVHRMEERESDRLAQVAGEIYQHNVRAARLSSAISPAIEMGIHASFVVVIVVGLQRVSSNHMMIGELVAFLLYVNYLSAPMMGILDFGRAMQTGLAALQRVDTVLDLPAETDRRPEVNRQRETNLPAETSGLILRNVQFTYGDRPVLRGIDFRVAPCTMVAIVGRSGAGKSTILSLLARFYDPSEGSIMLNGRDAHSEHSLHGWRARVGLVEQDSPIMFGTLRDNICYGTPEPAENWLEQVVDMAGLADLVERLPEGLDTPVGEHGTSLSGGERQRVAIARAVFGRPELLLLDEPTAHLDGITEDLIAENLRRLAQGCTVLVVAHRPSTVQAADQIVVIEDGRVAAAGGYADVYDRLPTSVRGEPATIVRT</sequence>
<dbReference type="PROSITE" id="PS00211">
    <property type="entry name" value="ABC_TRANSPORTER_1"/>
    <property type="match status" value="1"/>
</dbReference>
<evidence type="ECO:0000313" key="11">
    <source>
        <dbReference type="Proteomes" id="UP001611450"/>
    </source>
</evidence>
<accession>A0ABW7WPL1</accession>
<keyword evidence="5 7" id="KW-1133">Transmembrane helix</keyword>
<gene>
    <name evidence="10" type="ORF">ACH47G_26350</name>
</gene>
<reference evidence="10 11" key="1">
    <citation type="submission" date="2024-10" db="EMBL/GenBank/DDBJ databases">
        <title>The Natural Products Discovery Center: Release of the First 8490 Sequenced Strains for Exploring Actinobacteria Biosynthetic Diversity.</title>
        <authorList>
            <person name="Kalkreuter E."/>
            <person name="Kautsar S.A."/>
            <person name="Yang D."/>
            <person name="Bader C.D."/>
            <person name="Teijaro C.N."/>
            <person name="Fluegel L."/>
            <person name="Davis C.M."/>
            <person name="Simpson J.R."/>
            <person name="Lauterbach L."/>
            <person name="Steele A.D."/>
            <person name="Gui C."/>
            <person name="Meng S."/>
            <person name="Li G."/>
            <person name="Viehrig K."/>
            <person name="Ye F."/>
            <person name="Su P."/>
            <person name="Kiefer A.F."/>
            <person name="Nichols A."/>
            <person name="Cepeda A.J."/>
            <person name="Yan W."/>
            <person name="Fan B."/>
            <person name="Jiang Y."/>
            <person name="Adhikari A."/>
            <person name="Zheng C.-J."/>
            <person name="Schuster L."/>
            <person name="Cowan T.M."/>
            <person name="Smanski M.J."/>
            <person name="Chevrette M.G."/>
            <person name="De Carvalho L.P.S."/>
            <person name="Shen B."/>
        </authorList>
    </citation>
    <scope>NUCLEOTIDE SEQUENCE [LARGE SCALE GENOMIC DNA]</scope>
    <source>
        <strain evidence="10 11">NPDC019626</strain>
    </source>
</reference>
<feature type="transmembrane region" description="Helical" evidence="7">
    <location>
        <begin position="136"/>
        <end position="157"/>
    </location>
</feature>
<keyword evidence="2 7" id="KW-0812">Transmembrane</keyword>
<dbReference type="InterPro" id="IPR003593">
    <property type="entry name" value="AAA+_ATPase"/>
</dbReference>
<dbReference type="InterPro" id="IPR027417">
    <property type="entry name" value="P-loop_NTPase"/>
</dbReference>
<evidence type="ECO:0000256" key="7">
    <source>
        <dbReference type="SAM" id="Phobius"/>
    </source>
</evidence>
<dbReference type="InterPro" id="IPR017871">
    <property type="entry name" value="ABC_transporter-like_CS"/>
</dbReference>
<evidence type="ECO:0000256" key="1">
    <source>
        <dbReference type="ARBA" id="ARBA00004651"/>
    </source>
</evidence>
<dbReference type="PROSITE" id="PS50893">
    <property type="entry name" value="ABC_TRANSPORTER_2"/>
    <property type="match status" value="1"/>
</dbReference>
<keyword evidence="11" id="KW-1185">Reference proteome</keyword>
<comment type="caution">
    <text evidence="10">The sequence shown here is derived from an EMBL/GenBank/DDBJ whole genome shotgun (WGS) entry which is preliminary data.</text>
</comment>
<evidence type="ECO:0000256" key="6">
    <source>
        <dbReference type="ARBA" id="ARBA00023136"/>
    </source>
</evidence>
<dbReference type="SUPFAM" id="SSF90123">
    <property type="entry name" value="ABC transporter transmembrane region"/>
    <property type="match status" value="1"/>
</dbReference>
<feature type="transmembrane region" description="Helical" evidence="7">
    <location>
        <begin position="163"/>
        <end position="183"/>
    </location>
</feature>
<dbReference type="InterPro" id="IPR003439">
    <property type="entry name" value="ABC_transporter-like_ATP-bd"/>
</dbReference>
<comment type="subcellular location">
    <subcellularLocation>
        <location evidence="1">Cell membrane</location>
        <topology evidence="1">Multi-pass membrane protein</topology>
    </subcellularLocation>
</comment>